<reference evidence="3 4" key="1">
    <citation type="journal article" date="2015" name="Nature">
        <title>rRNA introns, odd ribosomes, and small enigmatic genomes across a large radiation of phyla.</title>
        <authorList>
            <person name="Brown C.T."/>
            <person name="Hug L.A."/>
            <person name="Thomas B.C."/>
            <person name="Sharon I."/>
            <person name="Castelle C.J."/>
            <person name="Singh A."/>
            <person name="Wilkins M.J."/>
            <person name="Williams K.H."/>
            <person name="Banfield J.F."/>
        </authorList>
    </citation>
    <scope>NUCLEOTIDE SEQUENCE [LARGE SCALE GENOMIC DNA]</scope>
</reference>
<name>A0A0G0P5V5_UNCC2</name>
<organism evidence="3 4">
    <name type="scientific">candidate division CPR2 bacterium GW2011_GWC2_39_10</name>
    <dbReference type="NCBI Taxonomy" id="1618345"/>
    <lineage>
        <taxon>Bacteria</taxon>
        <taxon>Bacteria division CPR2</taxon>
    </lineage>
</organism>
<keyword evidence="1" id="KW-0812">Transmembrane</keyword>
<dbReference type="InterPro" id="IPR011055">
    <property type="entry name" value="Dup_hybrid_motif"/>
</dbReference>
<feature type="domain" description="M23ase beta-sheet core" evidence="2">
    <location>
        <begin position="83"/>
        <end position="157"/>
    </location>
</feature>
<accession>A0A0G0P5V5</accession>
<dbReference type="SUPFAM" id="SSF51261">
    <property type="entry name" value="Duplicated hybrid motif"/>
    <property type="match status" value="1"/>
</dbReference>
<dbReference type="Proteomes" id="UP000034207">
    <property type="component" value="Unassembled WGS sequence"/>
</dbReference>
<evidence type="ECO:0000256" key="1">
    <source>
        <dbReference type="SAM" id="Phobius"/>
    </source>
</evidence>
<comment type="caution">
    <text evidence="3">The sequence shown here is derived from an EMBL/GenBank/DDBJ whole genome shotgun (WGS) entry which is preliminary data.</text>
</comment>
<feature type="transmembrane region" description="Helical" evidence="1">
    <location>
        <begin position="21"/>
        <end position="43"/>
    </location>
</feature>
<dbReference type="InterPro" id="IPR016047">
    <property type="entry name" value="M23ase_b-sheet_dom"/>
</dbReference>
<evidence type="ECO:0000313" key="3">
    <source>
        <dbReference type="EMBL" id="KKQ93519.1"/>
    </source>
</evidence>
<sequence length="218" mass="24910">MRTEKSKIKTKSIVWKWVKRTLITVGVVFAVLGLLIYQPWVFLPHKKVEISLPFAPEFDSAANLIPMGEIEQWHNASTGLPDGHPGIDFQWQEPTPVIAVGDGYIFRISKSSGEYSVEQSLSAYYRTAYQELDKIDSNIRLFSKVKKGQIIGYTRNNFQTHWDFASSSFLVNRLCPMGYFDADSKKRIETIWANVKAKGNYKPEYPDICNGAYKGKEK</sequence>
<keyword evidence="1" id="KW-1133">Transmembrane helix</keyword>
<protein>
    <recommendedName>
        <fullName evidence="2">M23ase beta-sheet core domain-containing protein</fullName>
    </recommendedName>
</protein>
<dbReference type="AlphaFoldDB" id="A0A0G0P5V5"/>
<proteinExistence type="predicted"/>
<dbReference type="EMBL" id="LBVV01000019">
    <property type="protein sequence ID" value="KKQ93519.1"/>
    <property type="molecule type" value="Genomic_DNA"/>
</dbReference>
<keyword evidence="1" id="KW-0472">Membrane</keyword>
<evidence type="ECO:0000313" key="4">
    <source>
        <dbReference type="Proteomes" id="UP000034207"/>
    </source>
</evidence>
<dbReference type="Pfam" id="PF01551">
    <property type="entry name" value="Peptidase_M23"/>
    <property type="match status" value="1"/>
</dbReference>
<dbReference type="CDD" id="cd12797">
    <property type="entry name" value="M23_peptidase"/>
    <property type="match status" value="1"/>
</dbReference>
<evidence type="ECO:0000259" key="2">
    <source>
        <dbReference type="Pfam" id="PF01551"/>
    </source>
</evidence>
<gene>
    <name evidence="3" type="ORF">UT18_C0019G0021</name>
</gene>
<dbReference type="Gene3D" id="2.70.70.10">
    <property type="entry name" value="Glucose Permease (Domain IIA)"/>
    <property type="match status" value="1"/>
</dbReference>